<dbReference type="InterPro" id="IPR024991">
    <property type="entry name" value="RING-H2_APC11"/>
</dbReference>
<dbReference type="Pfam" id="PF12861">
    <property type="entry name" value="zf-ANAPC11"/>
    <property type="match status" value="1"/>
</dbReference>
<dbReference type="GO" id="GO:0005680">
    <property type="term" value="C:anaphase-promoting complex"/>
    <property type="evidence" value="ECO:0007669"/>
    <property type="project" value="InterPro"/>
</dbReference>
<reference evidence="3" key="1">
    <citation type="journal article" date="2017" name="Nat. Ecol. Evol.">
        <title>Genome expansion and lineage-specific genetic innovations in the forest pathogenic fungi Armillaria.</title>
        <authorList>
            <person name="Sipos G."/>
            <person name="Prasanna A.N."/>
            <person name="Walter M.C."/>
            <person name="O'Connor E."/>
            <person name="Balint B."/>
            <person name="Krizsan K."/>
            <person name="Kiss B."/>
            <person name="Hess J."/>
            <person name="Varga T."/>
            <person name="Slot J."/>
            <person name="Riley R."/>
            <person name="Boka B."/>
            <person name="Rigling D."/>
            <person name="Barry K."/>
            <person name="Lee J."/>
            <person name="Mihaltcheva S."/>
            <person name="LaButti K."/>
            <person name="Lipzen A."/>
            <person name="Waldron R."/>
            <person name="Moloney N.M."/>
            <person name="Sperisen C."/>
            <person name="Kredics L."/>
            <person name="Vagvoelgyi C."/>
            <person name="Patrignani A."/>
            <person name="Fitzpatrick D."/>
            <person name="Nagy I."/>
            <person name="Doyle S."/>
            <person name="Anderson J.B."/>
            <person name="Grigoriev I.V."/>
            <person name="Gueldener U."/>
            <person name="Muensterkoetter M."/>
            <person name="Nagy L.G."/>
        </authorList>
    </citation>
    <scope>NUCLEOTIDE SEQUENCE [LARGE SCALE GENOMIC DNA]</scope>
    <source>
        <strain evidence="3">28-4</strain>
    </source>
</reference>
<feature type="domain" description="Anaphase-promoting complex subunit 11 RING-H2 finger" evidence="1">
    <location>
        <begin position="26"/>
        <end position="49"/>
    </location>
</feature>
<dbReference type="STRING" id="1076256.A0A2H3BK87"/>
<evidence type="ECO:0000313" key="3">
    <source>
        <dbReference type="Proteomes" id="UP000218334"/>
    </source>
</evidence>
<organism evidence="2 3">
    <name type="scientific">Armillaria solidipes</name>
    <dbReference type="NCBI Taxonomy" id="1076256"/>
    <lineage>
        <taxon>Eukaryota</taxon>
        <taxon>Fungi</taxon>
        <taxon>Dikarya</taxon>
        <taxon>Basidiomycota</taxon>
        <taxon>Agaricomycotina</taxon>
        <taxon>Agaricomycetes</taxon>
        <taxon>Agaricomycetidae</taxon>
        <taxon>Agaricales</taxon>
        <taxon>Marasmiineae</taxon>
        <taxon>Physalacriaceae</taxon>
        <taxon>Armillaria</taxon>
    </lineage>
</organism>
<dbReference type="GO" id="GO:0061630">
    <property type="term" value="F:ubiquitin protein ligase activity"/>
    <property type="evidence" value="ECO:0007669"/>
    <property type="project" value="InterPro"/>
</dbReference>
<dbReference type="GO" id="GO:0008270">
    <property type="term" value="F:zinc ion binding"/>
    <property type="evidence" value="ECO:0007669"/>
    <property type="project" value="InterPro"/>
</dbReference>
<dbReference type="GO" id="GO:0031145">
    <property type="term" value="P:anaphase-promoting complex-dependent catabolic process"/>
    <property type="evidence" value="ECO:0007669"/>
    <property type="project" value="InterPro"/>
</dbReference>
<protein>
    <recommendedName>
        <fullName evidence="1">Anaphase-promoting complex subunit 11 RING-H2 finger domain-containing protein</fullName>
    </recommendedName>
</protein>
<proteinExistence type="predicted"/>
<sequence>MQQSEFGPKPPNIGTTETTSPRAMYAGICRVPYEGCCPPCKVPGDGCPLSAFLSLDTTNYVLAYLTQHVAFTIINILSFPICSGSLVLGSEVNTEHTPNIHMIHKER</sequence>
<keyword evidence="3" id="KW-1185">Reference proteome</keyword>
<dbReference type="AlphaFoldDB" id="A0A2H3BK87"/>
<dbReference type="GO" id="GO:0097602">
    <property type="term" value="F:cullin family protein binding"/>
    <property type="evidence" value="ECO:0007669"/>
    <property type="project" value="InterPro"/>
</dbReference>
<name>A0A2H3BK87_9AGAR</name>
<evidence type="ECO:0000313" key="2">
    <source>
        <dbReference type="EMBL" id="PBK64263.1"/>
    </source>
</evidence>
<accession>A0A2H3BK87</accession>
<gene>
    <name evidence="2" type="ORF">ARMSODRAFT_962466</name>
</gene>
<evidence type="ECO:0000259" key="1">
    <source>
        <dbReference type="Pfam" id="PF12861"/>
    </source>
</evidence>
<dbReference type="EMBL" id="KZ293453">
    <property type="protein sequence ID" value="PBK64263.1"/>
    <property type="molecule type" value="Genomic_DNA"/>
</dbReference>
<dbReference type="Proteomes" id="UP000218334">
    <property type="component" value="Unassembled WGS sequence"/>
</dbReference>